<dbReference type="HOGENOM" id="CLU_622634_0_0_1"/>
<dbReference type="RefSeq" id="XP_008082179.1">
    <property type="nucleotide sequence ID" value="XM_008083988.1"/>
</dbReference>
<dbReference type="AlphaFoldDB" id="S3DWL4"/>
<feature type="compositionally biased region" description="Polar residues" evidence="1">
    <location>
        <begin position="7"/>
        <end position="21"/>
    </location>
</feature>
<protein>
    <submittedName>
        <fullName evidence="2">Uncharacterized protein</fullName>
    </submittedName>
</protein>
<dbReference type="GeneID" id="19462790"/>
<sequence length="440" mass="49464">MEGERSGSASTPSANKTSNHASTDKRRSTDCHYSAPSKVGKPKGSRNKKTIEKLKVAEKDAANNQTAGSDSQGNEIYASVIDDSNTLGQVSTYTSSPFYCQSINMDSTFGILDRDIDPIFVSSGTEFMDETHARNNWSDCFSNMKSLISVEADPMSMAMDETTNADGYSNDFQPQESSEGLEIRDFVTAANDRNALMPTSIVPESRRSERGHSLHATQYETRSLEQLPPCSASQTSVQSRVYRDRIISTEQCRCLQVQVQQLCELRQVEQRQSSILFDTIQHFTAGGYQLLERTFRCPVCLPDQQCLQIASMVLQTFSKWVENFQVKSLQPSPHRPILNIQLGSYNTNPEEGLLLEVVLISRFLVKTRGIVRLFRERIQQLKDFTNGNEVVVEYLQQVATSYLHVVEVKRKDIKDKYVSGGHEEGFGMKIDILELSTEEL</sequence>
<keyword evidence="3" id="KW-1185">Reference proteome</keyword>
<name>S3DWL4_GLAL2</name>
<evidence type="ECO:0000313" key="3">
    <source>
        <dbReference type="Proteomes" id="UP000016922"/>
    </source>
</evidence>
<organism evidence="2 3">
    <name type="scientific">Glarea lozoyensis (strain ATCC 20868 / MF5171)</name>
    <dbReference type="NCBI Taxonomy" id="1116229"/>
    <lineage>
        <taxon>Eukaryota</taxon>
        <taxon>Fungi</taxon>
        <taxon>Dikarya</taxon>
        <taxon>Ascomycota</taxon>
        <taxon>Pezizomycotina</taxon>
        <taxon>Leotiomycetes</taxon>
        <taxon>Helotiales</taxon>
        <taxon>Helotiaceae</taxon>
        <taxon>Glarea</taxon>
    </lineage>
</organism>
<dbReference type="Proteomes" id="UP000016922">
    <property type="component" value="Unassembled WGS sequence"/>
</dbReference>
<gene>
    <name evidence="2" type="ORF">GLAREA_03735</name>
</gene>
<feature type="region of interest" description="Disordered" evidence="1">
    <location>
        <begin position="1"/>
        <end position="50"/>
    </location>
</feature>
<proteinExistence type="predicted"/>
<evidence type="ECO:0000256" key="1">
    <source>
        <dbReference type="SAM" id="MobiDB-lite"/>
    </source>
</evidence>
<accession>S3DWL4</accession>
<evidence type="ECO:0000313" key="2">
    <source>
        <dbReference type="EMBL" id="EPE30768.1"/>
    </source>
</evidence>
<dbReference type="EMBL" id="KE145363">
    <property type="protein sequence ID" value="EPE30768.1"/>
    <property type="molecule type" value="Genomic_DNA"/>
</dbReference>
<dbReference type="KEGG" id="glz:GLAREA_03735"/>
<dbReference type="OrthoDB" id="2328572at2759"/>
<reference evidence="2 3" key="1">
    <citation type="journal article" date="2013" name="BMC Genomics">
        <title>Genomics-driven discovery of the pneumocandin biosynthetic gene cluster in the fungus Glarea lozoyensis.</title>
        <authorList>
            <person name="Chen L."/>
            <person name="Yue Q."/>
            <person name="Zhang X."/>
            <person name="Xiang M."/>
            <person name="Wang C."/>
            <person name="Li S."/>
            <person name="Che Y."/>
            <person name="Ortiz-Lopez F.J."/>
            <person name="Bills G.F."/>
            <person name="Liu X."/>
            <person name="An Z."/>
        </authorList>
    </citation>
    <scope>NUCLEOTIDE SEQUENCE [LARGE SCALE GENOMIC DNA]</scope>
    <source>
        <strain evidence="3">ATCC 20868 / MF5171</strain>
    </source>
</reference>